<evidence type="ECO:0000256" key="2">
    <source>
        <dbReference type="ARBA" id="ARBA00012438"/>
    </source>
</evidence>
<dbReference type="Pfam" id="PF00072">
    <property type="entry name" value="Response_reg"/>
    <property type="match status" value="1"/>
</dbReference>
<feature type="domain" description="Histidine kinase" evidence="11">
    <location>
        <begin position="473"/>
        <end position="701"/>
    </location>
</feature>
<evidence type="ECO:0000259" key="11">
    <source>
        <dbReference type="PROSITE" id="PS50109"/>
    </source>
</evidence>
<accession>A0A7C6A9D8</accession>
<dbReference type="Gene3D" id="3.40.50.2300">
    <property type="match status" value="1"/>
</dbReference>
<organism evidence="15">
    <name type="scientific">candidate division WOR-3 bacterium</name>
    <dbReference type="NCBI Taxonomy" id="2052148"/>
    <lineage>
        <taxon>Bacteria</taxon>
        <taxon>Bacteria division WOR-3</taxon>
    </lineage>
</organism>
<dbReference type="SMART" id="SM00388">
    <property type="entry name" value="HisKA"/>
    <property type="match status" value="1"/>
</dbReference>
<dbReference type="EC" id="2.7.13.3" evidence="2"/>
<dbReference type="AlphaFoldDB" id="A0A7C6A9D8"/>
<dbReference type="SMART" id="SM00387">
    <property type="entry name" value="HATPase_c"/>
    <property type="match status" value="1"/>
</dbReference>
<dbReference type="Gene3D" id="1.10.287.130">
    <property type="match status" value="1"/>
</dbReference>
<dbReference type="Pfam" id="PF00512">
    <property type="entry name" value="HisKA"/>
    <property type="match status" value="1"/>
</dbReference>
<dbReference type="Pfam" id="PF08448">
    <property type="entry name" value="PAS_4"/>
    <property type="match status" value="1"/>
</dbReference>
<dbReference type="PROSITE" id="PS50109">
    <property type="entry name" value="HIS_KIN"/>
    <property type="match status" value="1"/>
</dbReference>
<keyword evidence="4" id="KW-0808">Transferase</keyword>
<comment type="catalytic activity">
    <reaction evidence="1">
        <text>ATP + protein L-histidine = ADP + protein N-phospho-L-histidine.</text>
        <dbReference type="EC" id="2.7.13.3"/>
    </reaction>
</comment>
<dbReference type="SMART" id="SM00091">
    <property type="entry name" value="PAS"/>
    <property type="match status" value="2"/>
</dbReference>
<evidence type="ECO:0000256" key="9">
    <source>
        <dbReference type="SAM" id="Coils"/>
    </source>
</evidence>
<evidence type="ECO:0000259" key="13">
    <source>
        <dbReference type="PROSITE" id="PS50112"/>
    </source>
</evidence>
<dbReference type="InterPro" id="IPR001789">
    <property type="entry name" value="Sig_transdc_resp-reg_receiver"/>
</dbReference>
<dbReference type="GO" id="GO:0005886">
    <property type="term" value="C:plasma membrane"/>
    <property type="evidence" value="ECO:0007669"/>
    <property type="project" value="TreeGrafter"/>
</dbReference>
<dbReference type="InterPro" id="IPR005467">
    <property type="entry name" value="His_kinase_dom"/>
</dbReference>
<feature type="domain" description="PAC" evidence="14">
    <location>
        <begin position="375"/>
        <end position="427"/>
    </location>
</feature>
<keyword evidence="7" id="KW-0472">Membrane</keyword>
<dbReference type="InterPro" id="IPR011006">
    <property type="entry name" value="CheY-like_superfamily"/>
</dbReference>
<dbReference type="FunFam" id="3.30.565.10:FF:000006">
    <property type="entry name" value="Sensor histidine kinase WalK"/>
    <property type="match status" value="1"/>
</dbReference>
<dbReference type="InterPro" id="IPR036097">
    <property type="entry name" value="HisK_dim/P_sf"/>
</dbReference>
<evidence type="ECO:0000256" key="5">
    <source>
        <dbReference type="ARBA" id="ARBA00022777"/>
    </source>
</evidence>
<dbReference type="SMART" id="SM00448">
    <property type="entry name" value="REC"/>
    <property type="match status" value="1"/>
</dbReference>
<dbReference type="GO" id="GO:0009927">
    <property type="term" value="F:histidine phosphotransfer kinase activity"/>
    <property type="evidence" value="ECO:0007669"/>
    <property type="project" value="TreeGrafter"/>
</dbReference>
<dbReference type="Pfam" id="PF13426">
    <property type="entry name" value="PAS_9"/>
    <property type="match status" value="1"/>
</dbReference>
<dbReference type="CDD" id="cd00082">
    <property type="entry name" value="HisKA"/>
    <property type="match status" value="1"/>
</dbReference>
<dbReference type="SUPFAM" id="SSF55874">
    <property type="entry name" value="ATPase domain of HSP90 chaperone/DNA topoisomerase II/histidine kinase"/>
    <property type="match status" value="1"/>
</dbReference>
<dbReference type="FunFam" id="1.10.287.130:FF:000001">
    <property type="entry name" value="Two-component sensor histidine kinase"/>
    <property type="match status" value="1"/>
</dbReference>
<dbReference type="Gene3D" id="3.30.565.10">
    <property type="entry name" value="Histidine kinase-like ATPase, C-terminal domain"/>
    <property type="match status" value="1"/>
</dbReference>
<feature type="coiled-coil region" evidence="9">
    <location>
        <begin position="411"/>
        <end position="473"/>
    </location>
</feature>
<dbReference type="CDD" id="cd16922">
    <property type="entry name" value="HATPase_EvgS-ArcB-TorS-like"/>
    <property type="match status" value="1"/>
</dbReference>
<evidence type="ECO:0000259" key="14">
    <source>
        <dbReference type="PROSITE" id="PS50113"/>
    </source>
</evidence>
<feature type="domain" description="Response regulatory" evidence="12">
    <location>
        <begin position="37"/>
        <end position="163"/>
    </location>
</feature>
<keyword evidence="6" id="KW-0902">Two-component regulatory system</keyword>
<sequence>MSVNRFLGKESKEELKLQPDLDSTNPQAVKSKIAKPLILIVDDDEDFALALQEILATKGYETKVARTAREALEILDNGRGKKGNGMSASGEFDIALIDLNLPDLSGLELISRFRACTPQTEIVVVTGYPSLPTAIKALNLGAFGYIEKPYSVDRLFLLLERALERKNLLTRLAESETQNASLFDELGVATALVDLKTTRIGRPNQAFIKLFGYSETELTDCALTLNDLLEGEKVKELESALLREANSDSPQPIVLEAKLKRRSNAKFWAEVHFSLLRNLPNRAIVLIIDLTKRKETEALILKTKSYLEAIFAGVASGVAIIDSFYTIVDANPAFCAFVQDNRDSILGKKCYEVLHKQKVMCANLGEVCPIQQCRATGSKSRVHHEHNRRYYEITVTPLKDESGNLSSFIYVENDLTEIKEAKDALELKSKELFGLNNLLASERERLIATATELEKANNELIKLSRAKSEFVQAVSHELRTPLTAIMEGASLLVDGSLGSINQDQMRFLVLIKNNAKRLADLINDLLDLSKIEAGRYELNPVKLSLDKIIKELVANLGELVKEKGLTLNLTTDFSKLPPVLADERSVYRVLVNLLSNAVKFTQAGGQITISGALLGAIRDGQTLPSVVVTVADTGIGIPKDQQNKLFHKFQQITRPGETRPQGTGLGLALCKELIELNQGKIWVESEEGKGSKFMFSLLVYDEREDLKQTWERLLRDTNQAKVPMVVYLFKADLAKERETVLETMEKIIKSQTSRFEITKRLKSLGAVIVFNFTGHLSPSDEPKTDPLFTKLSDYLQGTTFLSGTKEIEVSISGSYYRKEPNENLTFDQLLDYLWARLKRIR</sequence>
<evidence type="ECO:0000313" key="15">
    <source>
        <dbReference type="EMBL" id="HHS52352.1"/>
    </source>
</evidence>
<evidence type="ECO:0000256" key="7">
    <source>
        <dbReference type="ARBA" id="ARBA00023136"/>
    </source>
</evidence>
<dbReference type="SUPFAM" id="SSF55785">
    <property type="entry name" value="PYP-like sensor domain (PAS domain)"/>
    <property type="match status" value="2"/>
</dbReference>
<dbReference type="SUPFAM" id="SSF47384">
    <property type="entry name" value="Homodimeric domain of signal transducing histidine kinase"/>
    <property type="match status" value="1"/>
</dbReference>
<keyword evidence="9" id="KW-0175">Coiled coil</keyword>
<feature type="region of interest" description="Disordered" evidence="10">
    <location>
        <begin position="1"/>
        <end position="25"/>
    </location>
</feature>
<dbReference type="PRINTS" id="PR00344">
    <property type="entry name" value="BCTRLSENSOR"/>
</dbReference>
<dbReference type="InterPro" id="IPR003661">
    <property type="entry name" value="HisK_dim/P_dom"/>
</dbReference>
<dbReference type="InterPro" id="IPR000700">
    <property type="entry name" value="PAS-assoc_C"/>
</dbReference>
<evidence type="ECO:0000259" key="12">
    <source>
        <dbReference type="PROSITE" id="PS50110"/>
    </source>
</evidence>
<dbReference type="Gene3D" id="3.30.450.20">
    <property type="entry name" value="PAS domain"/>
    <property type="match status" value="2"/>
</dbReference>
<dbReference type="InterPro" id="IPR004358">
    <property type="entry name" value="Sig_transdc_His_kin-like_C"/>
</dbReference>
<keyword evidence="5" id="KW-0418">Kinase</keyword>
<dbReference type="EMBL" id="DTLI01000140">
    <property type="protein sequence ID" value="HHS52352.1"/>
    <property type="molecule type" value="Genomic_DNA"/>
</dbReference>
<evidence type="ECO:0000256" key="10">
    <source>
        <dbReference type="SAM" id="MobiDB-lite"/>
    </source>
</evidence>
<proteinExistence type="predicted"/>
<gene>
    <name evidence="15" type="ORF">ENW73_05740</name>
</gene>
<feature type="modified residue" description="4-aspartylphosphate" evidence="8">
    <location>
        <position position="98"/>
    </location>
</feature>
<dbReference type="SUPFAM" id="SSF52172">
    <property type="entry name" value="CheY-like"/>
    <property type="match status" value="1"/>
</dbReference>
<dbReference type="PROSITE" id="PS50113">
    <property type="entry name" value="PAC"/>
    <property type="match status" value="1"/>
</dbReference>
<name>A0A7C6A9D8_UNCW3</name>
<dbReference type="InterPro" id="IPR000014">
    <property type="entry name" value="PAS"/>
</dbReference>
<evidence type="ECO:0000256" key="1">
    <source>
        <dbReference type="ARBA" id="ARBA00000085"/>
    </source>
</evidence>
<dbReference type="InterPro" id="IPR036890">
    <property type="entry name" value="HATPase_C_sf"/>
</dbReference>
<dbReference type="Pfam" id="PF02518">
    <property type="entry name" value="HATPase_c"/>
    <property type="match status" value="1"/>
</dbReference>
<feature type="compositionally biased region" description="Basic and acidic residues" evidence="10">
    <location>
        <begin position="7"/>
        <end position="19"/>
    </location>
</feature>
<comment type="caution">
    <text evidence="15">The sequence shown here is derived from an EMBL/GenBank/DDBJ whole genome shotgun (WGS) entry which is preliminary data.</text>
</comment>
<dbReference type="CDD" id="cd00130">
    <property type="entry name" value="PAS"/>
    <property type="match status" value="2"/>
</dbReference>
<evidence type="ECO:0000256" key="8">
    <source>
        <dbReference type="PROSITE-ProRule" id="PRU00169"/>
    </source>
</evidence>
<dbReference type="PROSITE" id="PS50112">
    <property type="entry name" value="PAS"/>
    <property type="match status" value="1"/>
</dbReference>
<evidence type="ECO:0000256" key="3">
    <source>
        <dbReference type="ARBA" id="ARBA00022553"/>
    </source>
</evidence>
<feature type="domain" description="PAS" evidence="13">
    <location>
        <begin position="175"/>
        <end position="249"/>
    </location>
</feature>
<dbReference type="InterPro" id="IPR003594">
    <property type="entry name" value="HATPase_dom"/>
</dbReference>
<dbReference type="PROSITE" id="PS50110">
    <property type="entry name" value="RESPONSE_REGULATORY"/>
    <property type="match status" value="1"/>
</dbReference>
<dbReference type="InterPro" id="IPR013656">
    <property type="entry name" value="PAS_4"/>
</dbReference>
<evidence type="ECO:0000256" key="6">
    <source>
        <dbReference type="ARBA" id="ARBA00023012"/>
    </source>
</evidence>
<dbReference type="PANTHER" id="PTHR43047:SF78">
    <property type="entry name" value="SENSORY_REGULATORY PROTEIN RPFC"/>
    <property type="match status" value="1"/>
</dbReference>
<dbReference type="NCBIfam" id="TIGR00229">
    <property type="entry name" value="sensory_box"/>
    <property type="match status" value="2"/>
</dbReference>
<keyword evidence="3 8" id="KW-0597">Phosphoprotein</keyword>
<dbReference type="PANTHER" id="PTHR43047">
    <property type="entry name" value="TWO-COMPONENT HISTIDINE PROTEIN KINASE"/>
    <property type="match status" value="1"/>
</dbReference>
<dbReference type="GO" id="GO:0000155">
    <property type="term" value="F:phosphorelay sensor kinase activity"/>
    <property type="evidence" value="ECO:0007669"/>
    <property type="project" value="InterPro"/>
</dbReference>
<evidence type="ECO:0000256" key="4">
    <source>
        <dbReference type="ARBA" id="ARBA00022679"/>
    </source>
</evidence>
<protein>
    <recommendedName>
        <fullName evidence="2">histidine kinase</fullName>
        <ecNumber evidence="2">2.7.13.3</ecNumber>
    </recommendedName>
</protein>
<reference evidence="15" key="1">
    <citation type="journal article" date="2020" name="mSystems">
        <title>Genome- and Community-Level Interaction Insights into Carbon Utilization and Element Cycling Functions of Hydrothermarchaeota in Hydrothermal Sediment.</title>
        <authorList>
            <person name="Zhou Z."/>
            <person name="Liu Y."/>
            <person name="Xu W."/>
            <person name="Pan J."/>
            <person name="Luo Z.H."/>
            <person name="Li M."/>
        </authorList>
    </citation>
    <scope>NUCLEOTIDE SEQUENCE [LARGE SCALE GENOMIC DNA]</scope>
    <source>
        <strain evidence="15">SpSt-876</strain>
    </source>
</reference>
<dbReference type="InterPro" id="IPR035965">
    <property type="entry name" value="PAS-like_dom_sf"/>
</dbReference>